<keyword evidence="1" id="KW-0472">Membrane</keyword>
<evidence type="ECO:0000313" key="2">
    <source>
        <dbReference type="EMBL" id="MXO74640.1"/>
    </source>
</evidence>
<feature type="transmembrane region" description="Helical" evidence="1">
    <location>
        <begin position="317"/>
        <end position="341"/>
    </location>
</feature>
<gene>
    <name evidence="2" type="ORF">GRI40_05310</name>
</gene>
<evidence type="ECO:0000256" key="1">
    <source>
        <dbReference type="SAM" id="Phobius"/>
    </source>
</evidence>
<proteinExistence type="predicted"/>
<dbReference type="RefSeq" id="WP_160610378.1">
    <property type="nucleotide sequence ID" value="NZ_WTZA01000001.1"/>
</dbReference>
<name>A0A6I4TER6_9SPHN</name>
<organism evidence="2 3">
    <name type="scientific">Tsuneonella aeria</name>
    <dbReference type="NCBI Taxonomy" id="1837929"/>
    <lineage>
        <taxon>Bacteria</taxon>
        <taxon>Pseudomonadati</taxon>
        <taxon>Pseudomonadota</taxon>
        <taxon>Alphaproteobacteria</taxon>
        <taxon>Sphingomonadales</taxon>
        <taxon>Erythrobacteraceae</taxon>
        <taxon>Tsuneonella</taxon>
    </lineage>
</organism>
<feature type="transmembrane region" description="Helical" evidence="1">
    <location>
        <begin position="101"/>
        <end position="121"/>
    </location>
</feature>
<keyword evidence="3" id="KW-1185">Reference proteome</keyword>
<feature type="transmembrane region" description="Helical" evidence="1">
    <location>
        <begin position="353"/>
        <end position="373"/>
    </location>
</feature>
<feature type="transmembrane region" description="Helical" evidence="1">
    <location>
        <begin position="70"/>
        <end position="89"/>
    </location>
</feature>
<comment type="caution">
    <text evidence="2">The sequence shown here is derived from an EMBL/GenBank/DDBJ whole genome shotgun (WGS) entry which is preliminary data.</text>
</comment>
<feature type="transmembrane region" description="Helical" evidence="1">
    <location>
        <begin position="248"/>
        <end position="268"/>
    </location>
</feature>
<feature type="transmembrane region" description="Helical" evidence="1">
    <location>
        <begin position="141"/>
        <end position="161"/>
    </location>
</feature>
<feature type="transmembrane region" description="Helical" evidence="1">
    <location>
        <begin position="44"/>
        <end position="63"/>
    </location>
</feature>
<dbReference type="EMBL" id="WTZA01000001">
    <property type="protein sequence ID" value="MXO74640.1"/>
    <property type="molecule type" value="Genomic_DNA"/>
</dbReference>
<feature type="transmembrane region" description="Helical" evidence="1">
    <location>
        <begin position="15"/>
        <end position="32"/>
    </location>
</feature>
<sequence length="557" mass="59579">MATESELREEWPLRPWYLAGLLALAGLGIHFASGGRGPDTGVPWRAALSALLFFGPMAFAFTADRDRWKGPLAFAAVVGLVMAGLAWRAVGGGDSYATPHFAFIAGLIATGIAVPLFQSGFHRTRFDTPYAQIHGHAWRDAIGAAGALAFTGASWLLLLVLSELFHLLRIDVLRDLMREGWFGWTWSGAAFGAALGVLRNEARIIGTLQRVVMVIMSILGVPLALALVVFLVAMAVSGPDVLWSATRSATPVLLTCAAGAWLIANAIIRDTDAEMSGNRALRAAGMVLVLVVLPLTAFAAFSLGTRVAQHGLSPERLWGLIAIAVACAYGLAWFVAVVRGWRGGAWLDRVRQANLHLAAVVCVVALVLSLPLVDFGAISARNQVARLESGAVSAEDFDYAALRWDFGDAGRRALRALAESKDGAIASKAREALALAARPYPSFDRSTVPDFRLRMQVPDAALERAIRRYLQANPWMCPDFCVAVDTGTAGGARSVALVTPTGVQLARFRTSDLVPFPPDPVAAPPAVAELENARVELRTRPMRQIYVNGRAVGGPFE</sequence>
<dbReference type="OrthoDB" id="7402611at2"/>
<feature type="transmembrane region" description="Helical" evidence="1">
    <location>
        <begin position="211"/>
        <end position="236"/>
    </location>
</feature>
<keyword evidence="1" id="KW-1133">Transmembrane helix</keyword>
<dbReference type="Proteomes" id="UP000439522">
    <property type="component" value="Unassembled WGS sequence"/>
</dbReference>
<dbReference type="InterPro" id="IPR025291">
    <property type="entry name" value="DUF4153"/>
</dbReference>
<reference evidence="2 3" key="1">
    <citation type="submission" date="2019-12" db="EMBL/GenBank/DDBJ databases">
        <title>Genomic-based taxomic classification of the family Erythrobacteraceae.</title>
        <authorList>
            <person name="Xu L."/>
        </authorList>
    </citation>
    <scope>NUCLEOTIDE SEQUENCE [LARGE SCALE GENOMIC DNA]</scope>
    <source>
        <strain evidence="2 3">100921-2</strain>
    </source>
</reference>
<feature type="transmembrane region" description="Helical" evidence="1">
    <location>
        <begin position="181"/>
        <end position="199"/>
    </location>
</feature>
<dbReference type="AlphaFoldDB" id="A0A6I4TER6"/>
<evidence type="ECO:0000313" key="3">
    <source>
        <dbReference type="Proteomes" id="UP000439522"/>
    </source>
</evidence>
<dbReference type="Pfam" id="PF13687">
    <property type="entry name" value="DUF4153"/>
    <property type="match status" value="1"/>
</dbReference>
<accession>A0A6I4TER6</accession>
<protein>
    <submittedName>
        <fullName evidence="2">DUF4153 domain-containing protein</fullName>
    </submittedName>
</protein>
<feature type="transmembrane region" description="Helical" evidence="1">
    <location>
        <begin position="280"/>
        <end position="305"/>
    </location>
</feature>
<keyword evidence="1" id="KW-0812">Transmembrane</keyword>